<gene>
    <name evidence="1" type="ORF">AURDEDRAFT_115673</name>
</gene>
<dbReference type="AlphaFoldDB" id="J0WYF7"/>
<dbReference type="InParanoid" id="J0WYF7"/>
<proteinExistence type="predicted"/>
<keyword evidence="2" id="KW-1185">Reference proteome</keyword>
<evidence type="ECO:0000313" key="1">
    <source>
        <dbReference type="EMBL" id="EJD40959.1"/>
    </source>
</evidence>
<accession>J0WYF7</accession>
<sequence length="54" mass="6429">MHERYGIHVFRIRSRQSQLTEAWPRCFDKRREARRLPGQDKLFQAGAAGNDRSE</sequence>
<dbReference type="EMBL" id="JH687797">
    <property type="protein sequence ID" value="EJD40959.1"/>
    <property type="molecule type" value="Genomic_DNA"/>
</dbReference>
<name>J0WYF7_AURST</name>
<organism evidence="1 2">
    <name type="scientific">Auricularia subglabra (strain TFB-10046 / SS5)</name>
    <name type="common">White-rot fungus</name>
    <name type="synonym">Auricularia delicata (strain TFB10046)</name>
    <dbReference type="NCBI Taxonomy" id="717982"/>
    <lineage>
        <taxon>Eukaryota</taxon>
        <taxon>Fungi</taxon>
        <taxon>Dikarya</taxon>
        <taxon>Basidiomycota</taxon>
        <taxon>Agaricomycotina</taxon>
        <taxon>Agaricomycetes</taxon>
        <taxon>Auriculariales</taxon>
        <taxon>Auriculariaceae</taxon>
        <taxon>Auricularia</taxon>
    </lineage>
</organism>
<evidence type="ECO:0000313" key="2">
    <source>
        <dbReference type="Proteomes" id="UP000006514"/>
    </source>
</evidence>
<dbReference type="Proteomes" id="UP000006514">
    <property type="component" value="Unassembled WGS sequence"/>
</dbReference>
<protein>
    <submittedName>
        <fullName evidence="1">Uncharacterized protein</fullName>
    </submittedName>
</protein>
<dbReference type="KEGG" id="adl:AURDEDRAFT_115673"/>
<reference evidence="2" key="1">
    <citation type="journal article" date="2012" name="Science">
        <title>The Paleozoic origin of enzymatic lignin decomposition reconstructed from 31 fungal genomes.</title>
        <authorList>
            <person name="Floudas D."/>
            <person name="Binder M."/>
            <person name="Riley R."/>
            <person name="Barry K."/>
            <person name="Blanchette R.A."/>
            <person name="Henrissat B."/>
            <person name="Martinez A.T."/>
            <person name="Otillar R."/>
            <person name="Spatafora J.W."/>
            <person name="Yadav J.S."/>
            <person name="Aerts A."/>
            <person name="Benoit I."/>
            <person name="Boyd A."/>
            <person name="Carlson A."/>
            <person name="Copeland A."/>
            <person name="Coutinho P.M."/>
            <person name="de Vries R.P."/>
            <person name="Ferreira P."/>
            <person name="Findley K."/>
            <person name="Foster B."/>
            <person name="Gaskell J."/>
            <person name="Glotzer D."/>
            <person name="Gorecki P."/>
            <person name="Heitman J."/>
            <person name="Hesse C."/>
            <person name="Hori C."/>
            <person name="Igarashi K."/>
            <person name="Jurgens J.A."/>
            <person name="Kallen N."/>
            <person name="Kersten P."/>
            <person name="Kohler A."/>
            <person name="Kuees U."/>
            <person name="Kumar T.K.A."/>
            <person name="Kuo A."/>
            <person name="LaButti K."/>
            <person name="Larrondo L.F."/>
            <person name="Lindquist E."/>
            <person name="Ling A."/>
            <person name="Lombard V."/>
            <person name="Lucas S."/>
            <person name="Lundell T."/>
            <person name="Martin R."/>
            <person name="McLaughlin D.J."/>
            <person name="Morgenstern I."/>
            <person name="Morin E."/>
            <person name="Murat C."/>
            <person name="Nagy L.G."/>
            <person name="Nolan M."/>
            <person name="Ohm R.A."/>
            <person name="Patyshakuliyeva A."/>
            <person name="Rokas A."/>
            <person name="Ruiz-Duenas F.J."/>
            <person name="Sabat G."/>
            <person name="Salamov A."/>
            <person name="Samejima M."/>
            <person name="Schmutz J."/>
            <person name="Slot J.C."/>
            <person name="St John F."/>
            <person name="Stenlid J."/>
            <person name="Sun H."/>
            <person name="Sun S."/>
            <person name="Syed K."/>
            <person name="Tsang A."/>
            <person name="Wiebenga A."/>
            <person name="Young D."/>
            <person name="Pisabarro A."/>
            <person name="Eastwood D.C."/>
            <person name="Martin F."/>
            <person name="Cullen D."/>
            <person name="Grigoriev I.V."/>
            <person name="Hibbett D.S."/>
        </authorList>
    </citation>
    <scope>NUCLEOTIDE SEQUENCE [LARGE SCALE GENOMIC DNA]</scope>
    <source>
        <strain evidence="2">TFB10046</strain>
    </source>
</reference>